<dbReference type="RefSeq" id="WP_017745824.1">
    <property type="nucleotide sequence ID" value="NZ_KQ976354.1"/>
</dbReference>
<dbReference type="Proteomes" id="UP000076925">
    <property type="component" value="Unassembled WGS sequence"/>
</dbReference>
<dbReference type="OrthoDB" id="516954at2"/>
<proteinExistence type="predicted"/>
<organism evidence="1 2">
    <name type="scientific">Scytonema hofmannii PCC 7110</name>
    <dbReference type="NCBI Taxonomy" id="128403"/>
    <lineage>
        <taxon>Bacteria</taxon>
        <taxon>Bacillati</taxon>
        <taxon>Cyanobacteriota</taxon>
        <taxon>Cyanophyceae</taxon>
        <taxon>Nostocales</taxon>
        <taxon>Scytonemataceae</taxon>
        <taxon>Scytonema</taxon>
    </lineage>
</organism>
<dbReference type="STRING" id="128403.WA1_35855"/>
<accession>A0A139X1N2</accession>
<protein>
    <submittedName>
        <fullName evidence="1">Uncharacterized protein</fullName>
    </submittedName>
</protein>
<dbReference type="EMBL" id="ANNX02000040">
    <property type="protein sequence ID" value="KYC38563.1"/>
    <property type="molecule type" value="Genomic_DNA"/>
</dbReference>
<evidence type="ECO:0000313" key="2">
    <source>
        <dbReference type="Proteomes" id="UP000076925"/>
    </source>
</evidence>
<reference evidence="1 2" key="1">
    <citation type="journal article" date="2013" name="Genome Biol. Evol.">
        <title>Genomes of Stigonematalean cyanobacteria (subsection V) and the evolution of oxygenic photosynthesis from prokaryotes to plastids.</title>
        <authorList>
            <person name="Dagan T."/>
            <person name="Roettger M."/>
            <person name="Stucken K."/>
            <person name="Landan G."/>
            <person name="Koch R."/>
            <person name="Major P."/>
            <person name="Gould S.B."/>
            <person name="Goremykin V.V."/>
            <person name="Rippka R."/>
            <person name="Tandeau de Marsac N."/>
            <person name="Gugger M."/>
            <person name="Lockhart P.J."/>
            <person name="Allen J.F."/>
            <person name="Brune I."/>
            <person name="Maus I."/>
            <person name="Puhler A."/>
            <person name="Martin W.F."/>
        </authorList>
    </citation>
    <scope>NUCLEOTIDE SEQUENCE [LARGE SCALE GENOMIC DNA]</scope>
    <source>
        <strain evidence="1 2">PCC 7110</strain>
    </source>
</reference>
<dbReference type="AlphaFoldDB" id="A0A139X1N2"/>
<evidence type="ECO:0000313" key="1">
    <source>
        <dbReference type="EMBL" id="KYC38563.1"/>
    </source>
</evidence>
<gene>
    <name evidence="1" type="ORF">WA1_35855</name>
</gene>
<name>A0A139X1N2_9CYAN</name>
<keyword evidence="2" id="KW-1185">Reference proteome</keyword>
<sequence>MFAKIFAGIAVLLALMSIIDSYSQKSAFALREEKQENYTPRYETQLSGSYNSHGVWIYTSTTRSYYSDFQGGGPGSGK</sequence>
<comment type="caution">
    <text evidence="1">The sequence shown here is derived from an EMBL/GenBank/DDBJ whole genome shotgun (WGS) entry which is preliminary data.</text>
</comment>